<evidence type="ECO:0000256" key="7">
    <source>
        <dbReference type="ARBA" id="ARBA00022692"/>
    </source>
</evidence>
<dbReference type="GO" id="GO:0008360">
    <property type="term" value="P:regulation of cell shape"/>
    <property type="evidence" value="ECO:0007669"/>
    <property type="project" value="UniProtKB-KW"/>
</dbReference>
<dbReference type="GO" id="GO:0043093">
    <property type="term" value="P:FtsZ-dependent cytokinesis"/>
    <property type="evidence" value="ECO:0007669"/>
    <property type="project" value="UniProtKB-UniRule"/>
</dbReference>
<dbReference type="GO" id="GO:0009252">
    <property type="term" value="P:peptidoglycan biosynthetic process"/>
    <property type="evidence" value="ECO:0007669"/>
    <property type="project" value="UniProtKB-UniRule"/>
</dbReference>
<dbReference type="Gene3D" id="3.90.1310.10">
    <property type="entry name" value="Penicillin-binding protein 2a (Domain 2)"/>
    <property type="match status" value="1"/>
</dbReference>
<evidence type="ECO:0000256" key="16">
    <source>
        <dbReference type="HAMAP-Rule" id="MF_02080"/>
    </source>
</evidence>
<dbReference type="InterPro" id="IPR012338">
    <property type="entry name" value="Beta-lactam/transpept-like"/>
</dbReference>
<evidence type="ECO:0000256" key="9">
    <source>
        <dbReference type="ARBA" id="ARBA00022960"/>
    </source>
</evidence>
<dbReference type="GO" id="GO:0008658">
    <property type="term" value="F:penicillin binding"/>
    <property type="evidence" value="ECO:0007669"/>
    <property type="project" value="InterPro"/>
</dbReference>
<evidence type="ECO:0000256" key="1">
    <source>
        <dbReference type="ARBA" id="ARBA00004370"/>
    </source>
</evidence>
<comment type="caution">
    <text evidence="20">The sequence shown here is derived from an EMBL/GenBank/DDBJ whole genome shotgun (WGS) entry which is preliminary data.</text>
</comment>
<name>A0A149VWS9_9PROT</name>
<comment type="similarity">
    <text evidence="16">Belongs to the transpeptidase family. FtsI subfamily.</text>
</comment>
<evidence type="ECO:0000256" key="17">
    <source>
        <dbReference type="SAM" id="MobiDB-lite"/>
    </source>
</evidence>
<evidence type="ECO:0000256" key="15">
    <source>
        <dbReference type="ARBA" id="ARBA00023316"/>
    </source>
</evidence>
<evidence type="ECO:0000256" key="4">
    <source>
        <dbReference type="ARBA" id="ARBA00022618"/>
    </source>
</evidence>
<dbReference type="GO" id="GO:0009002">
    <property type="term" value="F:serine-type D-Ala-D-Ala carboxypeptidase activity"/>
    <property type="evidence" value="ECO:0007669"/>
    <property type="project" value="UniProtKB-UniRule"/>
</dbReference>
<dbReference type="SUPFAM" id="SSF56601">
    <property type="entry name" value="beta-lactamase/transpeptidase-like"/>
    <property type="match status" value="1"/>
</dbReference>
<keyword evidence="13 16" id="KW-0717">Septation</keyword>
<comment type="pathway">
    <text evidence="16">Cell wall biogenesis; peptidoglycan biosynthesis.</text>
</comment>
<keyword evidence="12 16" id="KW-0472">Membrane</keyword>
<dbReference type="HAMAP" id="MF_02080">
    <property type="entry name" value="FtsI_transpept"/>
    <property type="match status" value="1"/>
</dbReference>
<evidence type="ECO:0000256" key="11">
    <source>
        <dbReference type="ARBA" id="ARBA00022989"/>
    </source>
</evidence>
<dbReference type="Pfam" id="PF03717">
    <property type="entry name" value="PBP_dimer"/>
    <property type="match status" value="1"/>
</dbReference>
<dbReference type="GO" id="GO:0000917">
    <property type="term" value="P:division septum assembly"/>
    <property type="evidence" value="ECO:0007669"/>
    <property type="project" value="UniProtKB-KW"/>
</dbReference>
<protein>
    <recommendedName>
        <fullName evidence="16">Peptidoglycan D,D-transpeptidase FtsI</fullName>
        <ecNumber evidence="16">3.4.16.4</ecNumber>
    </recommendedName>
    <alternativeName>
        <fullName evidence="16">Penicillin-binding protein 3</fullName>
        <shortName evidence="16">PBP-3</shortName>
    </alternativeName>
</protein>
<organism evidence="20 21">
    <name type="scientific">Ferrovum myxofaciens</name>
    <dbReference type="NCBI Taxonomy" id="416213"/>
    <lineage>
        <taxon>Bacteria</taxon>
        <taxon>Pseudomonadati</taxon>
        <taxon>Pseudomonadota</taxon>
        <taxon>Betaproteobacteria</taxon>
        <taxon>Ferrovales</taxon>
        <taxon>Ferrovaceae</taxon>
        <taxon>Ferrovum</taxon>
    </lineage>
</organism>
<evidence type="ECO:0000313" key="20">
    <source>
        <dbReference type="EMBL" id="KXW57693.1"/>
    </source>
</evidence>
<keyword evidence="3 16" id="KW-0997">Cell inner membrane</keyword>
<evidence type="ECO:0000256" key="5">
    <source>
        <dbReference type="ARBA" id="ARBA00022645"/>
    </source>
</evidence>
<dbReference type="AlphaFoldDB" id="A0A149VWS9"/>
<sequence>MKMRKGIPKVGKLEIRLERWRSFLIQGLLLSGFLVLGVRAFWLQGIHANFLQQKGEERYSRILPIPASRGIIRDRNGQALAISIPAVSVWANREDLEIDGAQRIALAHLLNENPVEIARRLKGEDGVVYLKRQLPLDEAQRVMDLKIPGIYLQHGFHRAYPKSSEMAHLVGFTDADDKGQEGVELTYQAQLQGLAGARRVIRDRAGHVIEDVENIRSPRQGQDVLLSVDARIQHLAARELHRAIESSHAKAGAIVVLDSRTGEVLALVNSPDYDPNQRGGLSGTELRNRAITDTYEPGSTIKPFTIATALEVGKIRPDTVISTHGGVLAIGNHLIHDDHVAESYTVSEVIEHSSNVGAARIALDLPPVKMWDLFTDVGFGQKPRLGFPGEAGGRLRPYQNWKPIEQATMAFGNGMSVSLVQMARAYTVFPNDGILRPLSLIKVSALPPGRPVLSVRTAREVTAMLETVVSAEGTAPEARVAGYRVAGKTGTAHKVVGGRYVNKYVASFIGFAPVSAPRIVVAVMIDEPAGSRYYGGQVAAPVFSALTGEIMQLLDIPPDAPEPPTIAGSPAVTGGHHT</sequence>
<dbReference type="InterPro" id="IPR005311">
    <property type="entry name" value="PBP_dimer"/>
</dbReference>
<evidence type="ECO:0000256" key="2">
    <source>
        <dbReference type="ARBA" id="ARBA00022475"/>
    </source>
</evidence>
<dbReference type="EMBL" id="LRRD01000042">
    <property type="protein sequence ID" value="KXW57693.1"/>
    <property type="molecule type" value="Genomic_DNA"/>
</dbReference>
<evidence type="ECO:0000256" key="13">
    <source>
        <dbReference type="ARBA" id="ARBA00023210"/>
    </source>
</evidence>
<gene>
    <name evidence="20" type="primary">penA</name>
    <name evidence="16" type="synonym">ftsI</name>
    <name evidence="20" type="ORF">FEMY_17770</name>
</gene>
<keyword evidence="11 16" id="KW-1133">Transmembrane helix</keyword>
<dbReference type="SUPFAM" id="SSF56519">
    <property type="entry name" value="Penicillin binding protein dimerisation domain"/>
    <property type="match status" value="1"/>
</dbReference>
<keyword evidence="15 16" id="KW-0961">Cell wall biogenesis/degradation</keyword>
<keyword evidence="7 16" id="KW-0812">Transmembrane</keyword>
<keyword evidence="9 16" id="KW-0133">Cell shape</keyword>
<keyword evidence="10 16" id="KW-0573">Peptidoglycan synthesis</keyword>
<evidence type="ECO:0000259" key="19">
    <source>
        <dbReference type="Pfam" id="PF03717"/>
    </source>
</evidence>
<comment type="catalytic activity">
    <reaction evidence="16">
        <text>Preferential cleavage: (Ac)2-L-Lys-D-Ala-|-D-Ala. Also transpeptidation of peptidyl-alanyl moieties that are N-acyl substituents of D-alanine.</text>
        <dbReference type="EC" id="3.4.16.4"/>
    </reaction>
</comment>
<dbReference type="GO" id="GO:0006508">
    <property type="term" value="P:proteolysis"/>
    <property type="evidence" value="ECO:0007669"/>
    <property type="project" value="UniProtKB-KW"/>
</dbReference>
<dbReference type="InterPro" id="IPR001460">
    <property type="entry name" value="PCN-bd_Tpept"/>
</dbReference>
<dbReference type="InterPro" id="IPR036138">
    <property type="entry name" value="PBP_dimer_sf"/>
</dbReference>
<keyword evidence="4 16" id="KW-0132">Cell division</keyword>
<dbReference type="Gene3D" id="3.30.450.330">
    <property type="match status" value="1"/>
</dbReference>
<feature type="domain" description="Penicillin-binding protein dimerisation" evidence="19">
    <location>
        <begin position="64"/>
        <end position="211"/>
    </location>
</feature>
<evidence type="ECO:0000256" key="14">
    <source>
        <dbReference type="ARBA" id="ARBA00023306"/>
    </source>
</evidence>
<evidence type="ECO:0000256" key="3">
    <source>
        <dbReference type="ARBA" id="ARBA00022519"/>
    </source>
</evidence>
<keyword evidence="14 16" id="KW-0131">Cell cycle</keyword>
<dbReference type="EC" id="3.4.16.4" evidence="16"/>
<keyword evidence="2 16" id="KW-1003">Cell membrane</keyword>
<evidence type="ECO:0000256" key="8">
    <source>
        <dbReference type="ARBA" id="ARBA00022801"/>
    </source>
</evidence>
<reference evidence="20 21" key="1">
    <citation type="submission" date="2016-01" db="EMBL/GenBank/DDBJ databases">
        <title>Genome sequence of the acidophilic iron oxidising Ferrovum strain Z-31.</title>
        <authorList>
            <person name="Poehlein A."/>
            <person name="Ullrich S.R."/>
            <person name="Schloemann M."/>
            <person name="Muehling M."/>
            <person name="Daniel R."/>
        </authorList>
    </citation>
    <scope>NUCLEOTIDE SEQUENCE [LARGE SCALE GENOMIC DNA]</scope>
    <source>
        <strain evidence="20 21">Z-31</strain>
    </source>
</reference>
<dbReference type="PANTHER" id="PTHR30627">
    <property type="entry name" value="PEPTIDOGLYCAN D,D-TRANSPEPTIDASE"/>
    <property type="match status" value="1"/>
</dbReference>
<dbReference type="Gene3D" id="3.40.710.10">
    <property type="entry name" value="DD-peptidase/beta-lactamase superfamily"/>
    <property type="match status" value="1"/>
</dbReference>
<keyword evidence="8 16" id="KW-0378">Hydrolase</keyword>
<evidence type="ECO:0000256" key="12">
    <source>
        <dbReference type="ARBA" id="ARBA00023136"/>
    </source>
</evidence>
<dbReference type="InterPro" id="IPR037532">
    <property type="entry name" value="FtsI_transpept"/>
</dbReference>
<dbReference type="PATRIC" id="fig|1789004.3.peg.1817"/>
<proteinExistence type="inferred from homology"/>
<comment type="subcellular location">
    <subcellularLocation>
        <location evidence="1">Membrane</location>
    </subcellularLocation>
</comment>
<dbReference type="PANTHER" id="PTHR30627:SF1">
    <property type="entry name" value="PEPTIDOGLYCAN D,D-TRANSPEPTIDASE FTSI"/>
    <property type="match status" value="1"/>
</dbReference>
<dbReference type="GO" id="GO:0005886">
    <property type="term" value="C:plasma membrane"/>
    <property type="evidence" value="ECO:0007669"/>
    <property type="project" value="UniProtKB-UniRule"/>
</dbReference>
<evidence type="ECO:0000259" key="18">
    <source>
        <dbReference type="Pfam" id="PF00905"/>
    </source>
</evidence>
<dbReference type="STRING" id="1789004.FEMY_17770"/>
<dbReference type="Proteomes" id="UP000075653">
    <property type="component" value="Unassembled WGS sequence"/>
</dbReference>
<feature type="domain" description="Penicillin-binding protein transpeptidase" evidence="18">
    <location>
        <begin position="252"/>
        <end position="546"/>
    </location>
</feature>
<evidence type="ECO:0000313" key="21">
    <source>
        <dbReference type="Proteomes" id="UP000075653"/>
    </source>
</evidence>
<keyword evidence="6 16" id="KW-0645">Protease</keyword>
<keyword evidence="21" id="KW-1185">Reference proteome</keyword>
<evidence type="ECO:0000256" key="6">
    <source>
        <dbReference type="ARBA" id="ARBA00022670"/>
    </source>
</evidence>
<comment type="function">
    <text evidence="16">Catalyzes cross-linking of the peptidoglycan cell wall at the division septum.</text>
</comment>
<evidence type="ECO:0000256" key="10">
    <source>
        <dbReference type="ARBA" id="ARBA00022984"/>
    </source>
</evidence>
<feature type="region of interest" description="Disordered" evidence="17">
    <location>
        <begin position="558"/>
        <end position="578"/>
    </location>
</feature>
<dbReference type="UniPathway" id="UPA00219"/>
<dbReference type="Pfam" id="PF00905">
    <property type="entry name" value="Transpeptidase"/>
    <property type="match status" value="1"/>
</dbReference>
<keyword evidence="5 16" id="KW-0121">Carboxypeptidase</keyword>
<dbReference type="InterPro" id="IPR050515">
    <property type="entry name" value="Beta-lactam/transpept"/>
</dbReference>
<feature type="active site" description="Acyl-ester intermediate" evidence="16">
    <location>
        <position position="299"/>
    </location>
</feature>
<dbReference type="GO" id="GO:0071555">
    <property type="term" value="P:cell wall organization"/>
    <property type="evidence" value="ECO:0007669"/>
    <property type="project" value="UniProtKB-KW"/>
</dbReference>
<accession>A0A149VWS9</accession>
<dbReference type="GO" id="GO:0008955">
    <property type="term" value="F:peptidoglycan glycosyltransferase activity"/>
    <property type="evidence" value="ECO:0007669"/>
    <property type="project" value="InterPro"/>
</dbReference>